<protein>
    <recommendedName>
        <fullName evidence="9 10">Adenylyl-sulfate kinase</fullName>
        <ecNumber evidence="9 10">2.7.1.25</ecNumber>
    </recommendedName>
    <alternativeName>
        <fullName evidence="9">APS kinase</fullName>
    </alternativeName>
    <alternativeName>
        <fullName evidence="9">ATP adenosine-5'-phosphosulfate 3'-phosphotransferase</fullName>
    </alternativeName>
    <alternativeName>
        <fullName evidence="9">Adenosine-5'-phosphosulfate kinase</fullName>
    </alternativeName>
</protein>
<dbReference type="KEGG" id="syw:SYNW2283"/>
<dbReference type="InterPro" id="IPR059117">
    <property type="entry name" value="APS_kinase_dom"/>
</dbReference>
<evidence type="ECO:0000259" key="11">
    <source>
        <dbReference type="Pfam" id="PF01583"/>
    </source>
</evidence>
<dbReference type="GO" id="GO:0004020">
    <property type="term" value="F:adenylylsulfate kinase activity"/>
    <property type="evidence" value="ECO:0007669"/>
    <property type="project" value="UniProtKB-UniRule"/>
</dbReference>
<keyword evidence="9" id="KW-0597">Phosphoprotein</keyword>
<dbReference type="SUPFAM" id="SSF52540">
    <property type="entry name" value="P-loop containing nucleoside triphosphate hydrolases"/>
    <property type="match status" value="1"/>
</dbReference>
<keyword evidence="8 9" id="KW-0067">ATP-binding</keyword>
<dbReference type="STRING" id="84588.SYNW2283"/>
<keyword evidence="13" id="KW-1185">Reference proteome</keyword>
<dbReference type="PANTHER" id="PTHR11055">
    <property type="entry name" value="BIFUNCTIONAL 3'-PHOSPHOADENOSINE 5'-PHOSPHOSULFATE SYNTHASE"/>
    <property type="match status" value="1"/>
</dbReference>
<dbReference type="InterPro" id="IPR027417">
    <property type="entry name" value="P-loop_NTPase"/>
</dbReference>
<feature type="active site" description="Phosphoserine intermediate" evidence="9">
    <location>
        <position position="120"/>
    </location>
</feature>
<dbReference type="PANTHER" id="PTHR11055:SF1">
    <property type="entry name" value="PAPS SYNTHETASE, ISOFORM D"/>
    <property type="match status" value="1"/>
</dbReference>
<evidence type="ECO:0000256" key="4">
    <source>
        <dbReference type="ARBA" id="ARBA00007008"/>
    </source>
</evidence>
<organism evidence="12 13">
    <name type="scientific">Parasynechococcus marenigrum (strain WH8102)</name>
    <dbReference type="NCBI Taxonomy" id="84588"/>
    <lineage>
        <taxon>Bacteria</taxon>
        <taxon>Bacillati</taxon>
        <taxon>Cyanobacteriota</taxon>
        <taxon>Cyanophyceae</taxon>
        <taxon>Synechococcales</taxon>
        <taxon>Prochlorococcaceae</taxon>
        <taxon>Parasynechococcus</taxon>
        <taxon>Parasynechococcus marenigrum</taxon>
    </lineage>
</organism>
<dbReference type="EMBL" id="BX569695">
    <property type="protein sequence ID" value="CAE08798.1"/>
    <property type="molecule type" value="Genomic_DNA"/>
</dbReference>
<keyword evidence="7 9" id="KW-0418">Kinase</keyword>
<evidence type="ECO:0000256" key="10">
    <source>
        <dbReference type="RuleBase" id="RU004347"/>
    </source>
</evidence>
<feature type="domain" description="APS kinase" evidence="11">
    <location>
        <begin position="38"/>
        <end position="188"/>
    </location>
</feature>
<comment type="catalytic activity">
    <reaction evidence="1 9 10">
        <text>adenosine 5'-phosphosulfate + ATP = 3'-phosphoadenylyl sulfate + ADP + H(+)</text>
        <dbReference type="Rhea" id="RHEA:24152"/>
        <dbReference type="ChEBI" id="CHEBI:15378"/>
        <dbReference type="ChEBI" id="CHEBI:30616"/>
        <dbReference type="ChEBI" id="CHEBI:58243"/>
        <dbReference type="ChEBI" id="CHEBI:58339"/>
        <dbReference type="ChEBI" id="CHEBI:456216"/>
        <dbReference type="EC" id="2.7.1.25"/>
    </reaction>
</comment>
<evidence type="ECO:0000256" key="6">
    <source>
        <dbReference type="ARBA" id="ARBA00022741"/>
    </source>
</evidence>
<reference evidence="12 13" key="1">
    <citation type="journal article" date="2003" name="Nature">
        <title>The genome of a motile marine Synechococcus.</title>
        <authorList>
            <person name="Palenik B."/>
            <person name="Brahamsha B."/>
            <person name="Larimer F."/>
            <person name="Land M."/>
            <person name="Hauser L."/>
            <person name="Chain P."/>
            <person name="Lamerdin J."/>
            <person name="Regala W."/>
            <person name="Allen E.A."/>
            <person name="McCarren J."/>
            <person name="Paulsen I."/>
            <person name="Dufresne A."/>
            <person name="Partensky F."/>
            <person name="Webb E."/>
            <person name="Waterbury J."/>
        </authorList>
    </citation>
    <scope>NUCLEOTIDE SEQUENCE [LARGE SCALE GENOMIC DNA]</scope>
    <source>
        <strain evidence="12 13">WH8102</strain>
    </source>
</reference>
<accession>Q7U3Z4</accession>
<dbReference type="UniPathway" id="UPA00140">
    <property type="reaction ID" value="UER00205"/>
</dbReference>
<comment type="pathway">
    <text evidence="3 9 10">Sulfur metabolism; hydrogen sulfide biosynthesis; sulfite from sulfate: step 2/3.</text>
</comment>
<keyword evidence="5 9" id="KW-0808">Transferase</keyword>
<dbReference type="InterPro" id="IPR002891">
    <property type="entry name" value="APS"/>
</dbReference>
<dbReference type="eggNOG" id="COG0529">
    <property type="taxonomic scope" value="Bacteria"/>
</dbReference>
<evidence type="ECO:0000256" key="3">
    <source>
        <dbReference type="ARBA" id="ARBA00004806"/>
    </source>
</evidence>
<dbReference type="Proteomes" id="UP000001422">
    <property type="component" value="Chromosome"/>
</dbReference>
<dbReference type="HAMAP" id="MF_00065">
    <property type="entry name" value="Adenylyl_sulf_kinase"/>
    <property type="match status" value="1"/>
</dbReference>
<evidence type="ECO:0000256" key="1">
    <source>
        <dbReference type="ARBA" id="ARBA00001823"/>
    </source>
</evidence>
<dbReference type="NCBIfam" id="NF003013">
    <property type="entry name" value="PRK03846.1"/>
    <property type="match status" value="1"/>
</dbReference>
<dbReference type="AlphaFoldDB" id="Q7U3Z4"/>
<dbReference type="Gene3D" id="3.40.50.300">
    <property type="entry name" value="P-loop containing nucleotide triphosphate hydrolases"/>
    <property type="match status" value="1"/>
</dbReference>
<feature type="binding site" evidence="9">
    <location>
        <begin position="46"/>
        <end position="53"/>
    </location>
    <ligand>
        <name>ATP</name>
        <dbReference type="ChEBI" id="CHEBI:30616"/>
    </ligand>
</feature>
<evidence type="ECO:0000256" key="2">
    <source>
        <dbReference type="ARBA" id="ARBA00002632"/>
    </source>
</evidence>
<evidence type="ECO:0000313" key="12">
    <source>
        <dbReference type="EMBL" id="CAE08798.1"/>
    </source>
</evidence>
<dbReference type="Pfam" id="PF01583">
    <property type="entry name" value="APS_kinase"/>
    <property type="match status" value="1"/>
</dbReference>
<dbReference type="HOGENOM" id="CLU_046932_1_0_3"/>
<proteinExistence type="inferred from homology"/>
<evidence type="ECO:0000256" key="7">
    <source>
        <dbReference type="ARBA" id="ARBA00022777"/>
    </source>
</evidence>
<keyword evidence="6 9" id="KW-0547">Nucleotide-binding</keyword>
<dbReference type="RefSeq" id="WP_011129136.1">
    <property type="nucleotide sequence ID" value="NC_005070.1"/>
</dbReference>
<dbReference type="GO" id="GO:0000103">
    <property type="term" value="P:sulfate assimilation"/>
    <property type="evidence" value="ECO:0007669"/>
    <property type="project" value="UniProtKB-UniRule"/>
</dbReference>
<comment type="function">
    <text evidence="2 9 10">Catalyzes the synthesis of activated sulfate.</text>
</comment>
<evidence type="ECO:0000256" key="8">
    <source>
        <dbReference type="ARBA" id="ARBA00022840"/>
    </source>
</evidence>
<sequence>MSASPTYGELTNQGASTNIAWHQASVDRAARAEQRGHRSAILWFTGLSGSGKSTLANAVNAALFQRGLATYVLDGDNVRHGLCKDLGFSDADREENIRRIGEVAKLFLDSGVIVLTAFVSPFRADRDKARALVDDGDFIEIHCAADLEVCESRDPKGLYAKARAGQIKEFTGISSPYEAPQAAELKIDTGSQELAESVDLVIKALQERGVIPAA</sequence>
<gene>
    <name evidence="9 12" type="primary">cysC</name>
    <name evidence="12" type="ordered locus">SYNW2283</name>
</gene>
<name>Q7U3Z4_PARMW</name>
<evidence type="ECO:0000313" key="13">
    <source>
        <dbReference type="Proteomes" id="UP000001422"/>
    </source>
</evidence>
<dbReference type="CDD" id="cd02027">
    <property type="entry name" value="APSK"/>
    <property type="match status" value="1"/>
</dbReference>
<comment type="similarity">
    <text evidence="4 9 10">Belongs to the APS kinase family.</text>
</comment>
<dbReference type="GO" id="GO:0070814">
    <property type="term" value="P:hydrogen sulfide biosynthetic process"/>
    <property type="evidence" value="ECO:0007669"/>
    <property type="project" value="UniProtKB-UniRule"/>
</dbReference>
<dbReference type="FunFam" id="3.40.50.300:FF:000212">
    <property type="entry name" value="Adenylyl-sulfate kinase"/>
    <property type="match status" value="1"/>
</dbReference>
<dbReference type="EC" id="2.7.1.25" evidence="9 10"/>
<dbReference type="GO" id="GO:0005524">
    <property type="term" value="F:ATP binding"/>
    <property type="evidence" value="ECO:0007669"/>
    <property type="project" value="UniProtKB-UniRule"/>
</dbReference>
<evidence type="ECO:0000256" key="9">
    <source>
        <dbReference type="HAMAP-Rule" id="MF_00065"/>
    </source>
</evidence>
<dbReference type="NCBIfam" id="TIGR00455">
    <property type="entry name" value="apsK"/>
    <property type="match status" value="1"/>
</dbReference>
<evidence type="ECO:0000256" key="5">
    <source>
        <dbReference type="ARBA" id="ARBA00022679"/>
    </source>
</evidence>